<evidence type="ECO:0000313" key="2">
    <source>
        <dbReference type="Proteomes" id="UP001628193"/>
    </source>
</evidence>
<reference evidence="1 2" key="2">
    <citation type="submission" date="2024-09" db="EMBL/GenBank/DDBJ databases">
        <title>Draft genome sequence of Candidatus Magnetaquicoccaceae bacterium FCR-1.</title>
        <authorList>
            <person name="Shimoshige H."/>
            <person name="Shimamura S."/>
            <person name="Taoka A."/>
            <person name="Kobayashi H."/>
            <person name="Maekawa T."/>
        </authorList>
    </citation>
    <scope>NUCLEOTIDE SEQUENCE [LARGE SCALE GENOMIC DNA]</scope>
    <source>
        <strain evidence="1 2">FCR-1</strain>
    </source>
</reference>
<dbReference type="Proteomes" id="UP001628193">
    <property type="component" value="Unassembled WGS sequence"/>
</dbReference>
<keyword evidence="1" id="KW-0378">Hydrolase</keyword>
<dbReference type="EMBL" id="BAAFGK010000004">
    <property type="protein sequence ID" value="GAB0057712.1"/>
    <property type="molecule type" value="Genomic_DNA"/>
</dbReference>
<dbReference type="GO" id="GO:0008663">
    <property type="term" value="F:2',3'-cyclic-nucleotide 2'-phosphodiesterase activity"/>
    <property type="evidence" value="ECO:0007669"/>
    <property type="project" value="UniProtKB-EC"/>
</dbReference>
<dbReference type="Pfam" id="PF13277">
    <property type="entry name" value="YmdB"/>
    <property type="match status" value="1"/>
</dbReference>
<dbReference type="NCBIfam" id="TIGR00282">
    <property type="entry name" value="TIGR00282 family metallophosphoesterase"/>
    <property type="match status" value="1"/>
</dbReference>
<organism evidence="1 2">
    <name type="scientific">Candidatus Magnetaquiglobus chichijimensis</name>
    <dbReference type="NCBI Taxonomy" id="3141448"/>
    <lineage>
        <taxon>Bacteria</taxon>
        <taxon>Pseudomonadati</taxon>
        <taxon>Pseudomonadota</taxon>
        <taxon>Magnetococcia</taxon>
        <taxon>Magnetococcales</taxon>
        <taxon>Candidatus Magnetaquicoccaceae</taxon>
        <taxon>Candidatus Magnetaquiglobus</taxon>
    </lineage>
</organism>
<name>A0ABQ0CA08_9PROT</name>
<dbReference type="EC" id="3.1.4.16" evidence="1"/>
<evidence type="ECO:0000313" key="1">
    <source>
        <dbReference type="EMBL" id="GAB0057712.1"/>
    </source>
</evidence>
<dbReference type="RefSeq" id="WP_420905405.1">
    <property type="nucleotide sequence ID" value="NZ_BAAFGK010000004.1"/>
</dbReference>
<gene>
    <name evidence="1" type="primary">ymdB_2</name>
    <name evidence="1" type="ORF">SIID45300_02044</name>
</gene>
<keyword evidence="2" id="KW-1185">Reference proteome</keyword>
<dbReference type="CDD" id="cd07382">
    <property type="entry name" value="MPP_DR1281"/>
    <property type="match status" value="1"/>
</dbReference>
<dbReference type="PANTHER" id="PTHR36303">
    <property type="entry name" value="2',3'-CYCLIC-NUCLEOTIDE 2'-PHOSPHODIESTERASE"/>
    <property type="match status" value="1"/>
</dbReference>
<reference evidence="1 2" key="1">
    <citation type="submission" date="2024-05" db="EMBL/GenBank/DDBJ databases">
        <authorList>
            <consortium name="Candidatus Magnetaquicoccaceae bacterium FCR-1 genome sequencing consortium"/>
            <person name="Shimoshige H."/>
            <person name="Shimamura S."/>
            <person name="Taoka A."/>
            <person name="Kobayashi H."/>
            <person name="Maekawa T."/>
        </authorList>
    </citation>
    <scope>NUCLEOTIDE SEQUENCE [LARGE SCALE GENOMIC DNA]</scope>
    <source>
        <strain evidence="1 2">FCR-1</strain>
    </source>
</reference>
<proteinExistence type="predicted"/>
<comment type="caution">
    <text evidence="1">The sequence shown here is derived from an EMBL/GenBank/DDBJ whole genome shotgun (WGS) entry which is preliminary data.</text>
</comment>
<dbReference type="InterPro" id="IPR029052">
    <property type="entry name" value="Metallo-depent_PP-like"/>
</dbReference>
<dbReference type="SUPFAM" id="SSF56300">
    <property type="entry name" value="Metallo-dependent phosphatases"/>
    <property type="match status" value="1"/>
</dbReference>
<protein>
    <submittedName>
        <fullName evidence="1">2',3'-cyclic-nucleotide 2'-phosphodiesterase</fullName>
        <ecNumber evidence="1">3.1.4.16</ecNumber>
    </submittedName>
</protein>
<sequence length="279" mass="29928">MRNHARTRTLGVLLIGDVFGRPGRSAVARHLPEIKALSGADFVIANGENAAAGVGITPEVAGELFKAGVDVITTGNHVWRHVKEIAPFMEERKTLLRPLNYPPGAPGRGFGIYPTAGGTRIGVMNLQGRVFMEDLDCPFRSADAVLDIARLGRDADLWIVDLHAEASSEKMAMALHLDGRVTAVVGTHTHVPTADHRVLKQGTGFITDVGMTGCYDSIIGMRADTVMPKFVTKMPTRFEPAGGEAMLCGVLIRADAVTGRCQEMIPVRVGEGLSVRCSF</sequence>
<dbReference type="PANTHER" id="PTHR36303:SF1">
    <property type="entry name" value="2',3'-CYCLIC-NUCLEOTIDE 2'-PHOSPHODIESTERASE"/>
    <property type="match status" value="1"/>
</dbReference>
<dbReference type="InterPro" id="IPR005235">
    <property type="entry name" value="YmdB-like"/>
</dbReference>
<dbReference type="Gene3D" id="3.60.21.10">
    <property type="match status" value="1"/>
</dbReference>
<accession>A0ABQ0CA08</accession>
<dbReference type="PIRSF" id="PIRSF004789">
    <property type="entry name" value="DR1281"/>
    <property type="match status" value="1"/>
</dbReference>